<sequence length="336" mass="37745">MVLVTGGTGLVGAHLLLHLLQNNTKVRAIYREDSNLKQVEKVFSYYVKEKASELFDAIDWVLADINNIPALETAFKNVDYVYHAAALISFDPKDYYKLKKVNALGTANIVNLCLSNKVKKLCYVSTIGAIGKSVEGHKATEENDWSGQEANVYALTKHRAEMEVWRGSQEGLNVVIINPGVIIGPGFWQQGSGNLFSIANNAKNYYPPGGTGFITVNDVVKMMTTLMHSEIVNQRFIAVAENITYKEILSILAKALGKKAPSKILRVWQLNLARFFDYLRSLMTGGKRKITKKTIKSLMQPEVYDNQKIKDTLGFQFEDMKETINFCCKIFKEENP</sequence>
<dbReference type="InterPro" id="IPR001509">
    <property type="entry name" value="Epimerase_deHydtase"/>
</dbReference>
<dbReference type="PANTHER" id="PTHR48079:SF6">
    <property type="entry name" value="NAD(P)-BINDING DOMAIN-CONTAINING PROTEIN-RELATED"/>
    <property type="match status" value="1"/>
</dbReference>
<dbReference type="Gene3D" id="3.40.50.720">
    <property type="entry name" value="NAD(P)-binding Rossmann-like Domain"/>
    <property type="match status" value="1"/>
</dbReference>
<evidence type="ECO:0000313" key="3">
    <source>
        <dbReference type="EMBL" id="PWK25875.1"/>
    </source>
</evidence>
<evidence type="ECO:0000313" key="2">
    <source>
        <dbReference type="EMBL" id="MBD1260411.1"/>
    </source>
</evidence>
<dbReference type="Pfam" id="PF01370">
    <property type="entry name" value="Epimerase"/>
    <property type="match status" value="1"/>
</dbReference>
<dbReference type="InterPro" id="IPR051783">
    <property type="entry name" value="NAD(P)-dependent_oxidoreduct"/>
</dbReference>
<evidence type="ECO:0000259" key="1">
    <source>
        <dbReference type="Pfam" id="PF01370"/>
    </source>
</evidence>
<dbReference type="RefSeq" id="WP_109648786.1">
    <property type="nucleotide sequence ID" value="NZ_JACWLN010000002.1"/>
</dbReference>
<name>A0A316E760_9FLAO</name>
<dbReference type="AlphaFoldDB" id="A0A316E760"/>
<evidence type="ECO:0000313" key="4">
    <source>
        <dbReference type="Proteomes" id="UP000245667"/>
    </source>
</evidence>
<organism evidence="3 4">
    <name type="scientific">Maribacter polysiphoniae</name>
    <dbReference type="NCBI Taxonomy" id="429344"/>
    <lineage>
        <taxon>Bacteria</taxon>
        <taxon>Pseudomonadati</taxon>
        <taxon>Bacteroidota</taxon>
        <taxon>Flavobacteriia</taxon>
        <taxon>Flavobacteriales</taxon>
        <taxon>Flavobacteriaceae</taxon>
        <taxon>Maribacter</taxon>
    </lineage>
</organism>
<dbReference type="Proteomes" id="UP000245667">
    <property type="component" value="Unassembled WGS sequence"/>
</dbReference>
<dbReference type="InterPro" id="IPR036291">
    <property type="entry name" value="NAD(P)-bd_dom_sf"/>
</dbReference>
<dbReference type="EMBL" id="JACWLN010000002">
    <property type="protein sequence ID" value="MBD1260411.1"/>
    <property type="molecule type" value="Genomic_DNA"/>
</dbReference>
<dbReference type="GO" id="GO:0004029">
    <property type="term" value="F:aldehyde dehydrogenase (NAD+) activity"/>
    <property type="evidence" value="ECO:0007669"/>
    <property type="project" value="TreeGrafter"/>
</dbReference>
<protein>
    <submittedName>
        <fullName evidence="2">NAD-dependent epimerase/dehydratase family protein</fullName>
    </submittedName>
    <submittedName>
        <fullName evidence="3">Nucleoside-diphosphate-sugar epimerase</fullName>
    </submittedName>
</protein>
<dbReference type="OrthoDB" id="596910at2"/>
<reference evidence="2 5" key="2">
    <citation type="submission" date="2020-07" db="EMBL/GenBank/DDBJ databases">
        <title>The draft genome sequence of Maribacter polysiphoniae KCTC 22021.</title>
        <authorList>
            <person name="Mu L."/>
        </authorList>
    </citation>
    <scope>NUCLEOTIDE SEQUENCE [LARGE SCALE GENOMIC DNA]</scope>
    <source>
        <strain evidence="2 5">KCTC 22021</strain>
    </source>
</reference>
<dbReference type="EMBL" id="QGGQ01000001">
    <property type="protein sequence ID" value="PWK25875.1"/>
    <property type="molecule type" value="Genomic_DNA"/>
</dbReference>
<dbReference type="SUPFAM" id="SSF51735">
    <property type="entry name" value="NAD(P)-binding Rossmann-fold domains"/>
    <property type="match status" value="1"/>
</dbReference>
<accession>A0A316E760</accession>
<comment type="caution">
    <text evidence="3">The sequence shown here is derived from an EMBL/GenBank/DDBJ whole genome shotgun (WGS) entry which is preliminary data.</text>
</comment>
<proteinExistence type="predicted"/>
<evidence type="ECO:0000313" key="5">
    <source>
        <dbReference type="Proteomes" id="UP000651837"/>
    </source>
</evidence>
<gene>
    <name evidence="2" type="ORF">HZY62_07415</name>
    <name evidence="3" type="ORF">LX92_00619</name>
</gene>
<dbReference type="GO" id="GO:0005737">
    <property type="term" value="C:cytoplasm"/>
    <property type="evidence" value="ECO:0007669"/>
    <property type="project" value="TreeGrafter"/>
</dbReference>
<dbReference type="PANTHER" id="PTHR48079">
    <property type="entry name" value="PROTEIN YEEZ"/>
    <property type="match status" value="1"/>
</dbReference>
<keyword evidence="5" id="KW-1185">Reference proteome</keyword>
<reference evidence="3 4" key="1">
    <citation type="submission" date="2018-05" db="EMBL/GenBank/DDBJ databases">
        <title>Genomic Encyclopedia of Archaeal and Bacterial Type Strains, Phase II (KMG-II): from individual species to whole genera.</title>
        <authorList>
            <person name="Goeker M."/>
        </authorList>
    </citation>
    <scope>NUCLEOTIDE SEQUENCE [LARGE SCALE GENOMIC DNA]</scope>
    <source>
        <strain evidence="3 4">DSM 23514</strain>
    </source>
</reference>
<feature type="domain" description="NAD-dependent epimerase/dehydratase" evidence="1">
    <location>
        <begin position="2"/>
        <end position="229"/>
    </location>
</feature>
<dbReference type="Proteomes" id="UP000651837">
    <property type="component" value="Unassembled WGS sequence"/>
</dbReference>